<name>A0ABV1FPC7_9BACT</name>
<sequence>MKKMWTWLLIIGLMTACCRPAPKTSEATPNEFTDEVVLKTTPVRNQGHSDLCWAYAMLTTIETDRLMVGDSITLSTDYVARCLLQEEARRYFLSKGGTNISLRGMSSTLLNLLERSGALPFDSYYQNQGTDIYNSGVNYNVLCRKVKDVARASASLSMIDQHVTDLLDREVGCLPRIIALYGATYTPHEFAHSLCLPGDYVAMTSFTHHPFGSKFALETPDNRFGDTFLNLPIDTLMKRIVQSLQSGHAVCWEGDTSEAGFRFAEGRATMPEGTKATQEERQRLFDRRQTTDDHCMELCGLARDRKGQRFFIAKNSWGKGNRYKGFMYLSDDYVRLKTIAVYMRMPIEPPNQ</sequence>
<keyword evidence="2" id="KW-1185">Reference proteome</keyword>
<dbReference type="EMBL" id="JBBNFP010000009">
    <property type="protein sequence ID" value="MEQ2486228.1"/>
    <property type="molecule type" value="Genomic_DNA"/>
</dbReference>
<comment type="caution">
    <text evidence="1">The sequence shown here is derived from an EMBL/GenBank/DDBJ whole genome shotgun (WGS) entry which is preliminary data.</text>
</comment>
<dbReference type="PROSITE" id="PS51257">
    <property type="entry name" value="PROKAR_LIPOPROTEIN"/>
    <property type="match status" value="1"/>
</dbReference>
<dbReference type="InterPro" id="IPR004134">
    <property type="entry name" value="Peptidase_C1B"/>
</dbReference>
<evidence type="ECO:0000313" key="2">
    <source>
        <dbReference type="Proteomes" id="UP001487296"/>
    </source>
</evidence>
<dbReference type="SUPFAM" id="SSF54001">
    <property type="entry name" value="Cysteine proteinases"/>
    <property type="match status" value="1"/>
</dbReference>
<reference evidence="1 2" key="1">
    <citation type="submission" date="2024-04" db="EMBL/GenBank/DDBJ databases">
        <title>Human intestinal bacterial collection.</title>
        <authorList>
            <person name="Pauvert C."/>
            <person name="Hitch T.C.A."/>
            <person name="Clavel T."/>
        </authorList>
    </citation>
    <scope>NUCLEOTIDE SEQUENCE [LARGE SCALE GENOMIC DNA]</scope>
    <source>
        <strain evidence="1 2">CLA-AA-H145</strain>
    </source>
</reference>
<dbReference type="InterPro" id="IPR038765">
    <property type="entry name" value="Papain-like_cys_pep_sf"/>
</dbReference>
<dbReference type="Pfam" id="PF03051">
    <property type="entry name" value="Peptidase_C1_2"/>
    <property type="match status" value="1"/>
</dbReference>
<gene>
    <name evidence="1" type="ORF">AAAT34_04055</name>
</gene>
<dbReference type="RefSeq" id="WP_215759302.1">
    <property type="nucleotide sequence ID" value="NZ_JAHKBE010000009.1"/>
</dbReference>
<evidence type="ECO:0000313" key="1">
    <source>
        <dbReference type="EMBL" id="MEQ2486228.1"/>
    </source>
</evidence>
<dbReference type="Proteomes" id="UP001487296">
    <property type="component" value="Unassembled WGS sequence"/>
</dbReference>
<organism evidence="1 2">
    <name type="scientific">Hallella faecis</name>
    <dbReference type="NCBI Taxonomy" id="2841596"/>
    <lineage>
        <taxon>Bacteria</taxon>
        <taxon>Pseudomonadati</taxon>
        <taxon>Bacteroidota</taxon>
        <taxon>Bacteroidia</taxon>
        <taxon>Bacteroidales</taxon>
        <taxon>Prevotellaceae</taxon>
        <taxon>Hallella</taxon>
    </lineage>
</organism>
<proteinExistence type="predicted"/>
<dbReference type="Gene3D" id="3.90.70.10">
    <property type="entry name" value="Cysteine proteinases"/>
    <property type="match status" value="1"/>
</dbReference>
<accession>A0ABV1FPC7</accession>
<protein>
    <submittedName>
        <fullName evidence="1">C1 family peptidase</fullName>
    </submittedName>
</protein>